<gene>
    <name evidence="2" type="ORF">BJP36_17520</name>
</gene>
<evidence type="ECO:0000256" key="1">
    <source>
        <dbReference type="SAM" id="MobiDB-lite"/>
    </source>
</evidence>
<feature type="region of interest" description="Disordered" evidence="1">
    <location>
        <begin position="351"/>
        <end position="374"/>
    </location>
</feature>
<dbReference type="EMBL" id="CP017708">
    <property type="protein sequence ID" value="AOY81442.2"/>
    <property type="molecule type" value="Genomic_DNA"/>
</dbReference>
<name>A0A1D9G1D7_MOOP1</name>
<evidence type="ECO:0000313" key="3">
    <source>
        <dbReference type="Proteomes" id="UP000176944"/>
    </source>
</evidence>
<dbReference type="Proteomes" id="UP000176944">
    <property type="component" value="Chromosome"/>
</dbReference>
<sequence>MLVTITISIGLANYFKPNQSITANTTTSAANANTPTTRDPWLWPFSQDSIWNMPIGSNAEYKPANLPRSARSTIDVDLLFIIPASSPLRPLYDPDSWTKRCSGTTTYENLSIPIPDDLIVPDAINTLVRYSTPNNAAALLQPDGRTIIQLEPMARCQNGGPVYGYHWPKKDLDLYSQGIAGGHLGSGLSSLGGAIRKGELIGSEPIRHVLKLELWEKYIYYNPQSSTPGYRWPADRADSAAPKIYKGEDPQLVMGSLLAIPPEVSEKSLGLTTPAGKKLFHALQDYGAYQVDVTGRDAYALAAEQGVEEEFKATYGYGLTARAPTNNPFYQDFMKLVQALHIVTNNGPDTVGGGGQLREPLAPTLAKTADSNSD</sequence>
<evidence type="ECO:0000313" key="2">
    <source>
        <dbReference type="EMBL" id="AOY81442.2"/>
    </source>
</evidence>
<protein>
    <submittedName>
        <fullName evidence="2">Uncharacterized protein</fullName>
    </submittedName>
</protein>
<accession>A0A1D9G1D7</accession>
<organism evidence="2 3">
    <name type="scientific">Moorena producens (strain JHB)</name>
    <dbReference type="NCBI Taxonomy" id="1454205"/>
    <lineage>
        <taxon>Bacteria</taxon>
        <taxon>Bacillati</taxon>
        <taxon>Cyanobacteriota</taxon>
        <taxon>Cyanophyceae</taxon>
        <taxon>Coleofasciculales</taxon>
        <taxon>Coleofasciculaceae</taxon>
        <taxon>Moorena</taxon>
    </lineage>
</organism>
<dbReference type="AlphaFoldDB" id="A0A1D9G1D7"/>
<proteinExistence type="predicted"/>
<reference evidence="3" key="1">
    <citation type="submission" date="2016-10" db="EMBL/GenBank/DDBJ databases">
        <title>Comparative genomics uncovers the prolific and rare metabolic potential of the cyanobacterial genus Moorea.</title>
        <authorList>
            <person name="Leao T."/>
            <person name="Castelao G."/>
            <person name="Korobeynikov A."/>
            <person name="Monroe E.A."/>
            <person name="Podell S."/>
            <person name="Glukhov E."/>
            <person name="Allen E."/>
            <person name="Gerwick W.H."/>
            <person name="Gerwick L."/>
        </authorList>
    </citation>
    <scope>NUCLEOTIDE SEQUENCE [LARGE SCALE GENOMIC DNA]</scope>
    <source>
        <strain evidence="3">JHB</strain>
    </source>
</reference>